<reference evidence="4" key="1">
    <citation type="submission" date="2016-07" db="EMBL/GenBank/DDBJ databases">
        <title>Sequence Frankia sp. strain CcI1.17.</title>
        <authorList>
            <person name="Ghodhbane-Gtari F."/>
            <person name="Swanson E."/>
            <person name="Gueddou A."/>
            <person name="Morris K."/>
            <person name="Hezbri K."/>
            <person name="Ktari A."/>
            <person name="Nouioui I."/>
            <person name="Abebe-Akele F."/>
            <person name="Simpson S."/>
            <person name="Thomas K."/>
            <person name="Gtari M."/>
            <person name="Tisa L.S."/>
            <person name="Hurst S."/>
        </authorList>
    </citation>
    <scope>NUCLEOTIDE SEQUENCE [LARGE SCALE GENOMIC DNA]</scope>
    <source>
        <strain evidence="4">Cc1.17</strain>
    </source>
</reference>
<dbReference type="InterPro" id="IPR036661">
    <property type="entry name" value="Luciferase-like_sf"/>
</dbReference>
<dbReference type="AlphaFoldDB" id="A0A1S1R756"/>
<dbReference type="Gene3D" id="3.20.20.30">
    <property type="entry name" value="Luciferase-like domain"/>
    <property type="match status" value="1"/>
</dbReference>
<dbReference type="CDD" id="cd01097">
    <property type="entry name" value="Tetrahydromethanopterin_reductase"/>
    <property type="match status" value="1"/>
</dbReference>
<organism evidence="3 4">
    <name type="scientific">Parafrankia colletiae</name>
    <dbReference type="NCBI Taxonomy" id="573497"/>
    <lineage>
        <taxon>Bacteria</taxon>
        <taxon>Bacillati</taxon>
        <taxon>Actinomycetota</taxon>
        <taxon>Actinomycetes</taxon>
        <taxon>Frankiales</taxon>
        <taxon>Frankiaceae</taxon>
        <taxon>Parafrankia</taxon>
    </lineage>
</organism>
<feature type="domain" description="Luciferase-like" evidence="2">
    <location>
        <begin position="10"/>
        <end position="251"/>
    </location>
</feature>
<name>A0A1S1R756_9ACTN</name>
<proteinExistence type="predicted"/>
<evidence type="ECO:0000313" key="3">
    <source>
        <dbReference type="EMBL" id="OHV42803.1"/>
    </source>
</evidence>
<evidence type="ECO:0000313" key="4">
    <source>
        <dbReference type="Proteomes" id="UP000179627"/>
    </source>
</evidence>
<dbReference type="GO" id="GO:0016705">
    <property type="term" value="F:oxidoreductase activity, acting on paired donors, with incorporation or reduction of molecular oxygen"/>
    <property type="evidence" value="ECO:0007669"/>
    <property type="project" value="InterPro"/>
</dbReference>
<dbReference type="Pfam" id="PF00296">
    <property type="entry name" value="Bac_luciferase"/>
    <property type="match status" value="1"/>
</dbReference>
<evidence type="ECO:0000256" key="1">
    <source>
        <dbReference type="ARBA" id="ARBA00023002"/>
    </source>
</evidence>
<dbReference type="Proteomes" id="UP000179627">
    <property type="component" value="Unassembled WGS sequence"/>
</dbReference>
<dbReference type="PANTHER" id="PTHR43244">
    <property type="match status" value="1"/>
</dbReference>
<comment type="caution">
    <text evidence="3">The sequence shown here is derived from an EMBL/GenBank/DDBJ whole genome shotgun (WGS) entry which is preliminary data.</text>
</comment>
<dbReference type="InterPro" id="IPR011251">
    <property type="entry name" value="Luciferase-like_dom"/>
</dbReference>
<accession>A0A1S1R756</accession>
<dbReference type="OrthoDB" id="7816697at2"/>
<dbReference type="EMBL" id="MBLM01000040">
    <property type="protein sequence ID" value="OHV42803.1"/>
    <property type="molecule type" value="Genomic_DNA"/>
</dbReference>
<gene>
    <name evidence="3" type="ORF">CC117_32900</name>
</gene>
<dbReference type="InterPro" id="IPR050564">
    <property type="entry name" value="F420-G6PD/mer"/>
</dbReference>
<evidence type="ECO:0000259" key="2">
    <source>
        <dbReference type="Pfam" id="PF00296"/>
    </source>
</evidence>
<keyword evidence="4" id="KW-1185">Reference proteome</keyword>
<dbReference type="PANTHER" id="PTHR43244:SF1">
    <property type="entry name" value="5,10-METHYLENETETRAHYDROMETHANOPTERIN REDUCTASE"/>
    <property type="match status" value="1"/>
</dbReference>
<dbReference type="SUPFAM" id="SSF51679">
    <property type="entry name" value="Bacterial luciferase-like"/>
    <property type="match status" value="1"/>
</dbReference>
<dbReference type="RefSeq" id="WP_071082901.1">
    <property type="nucleotide sequence ID" value="NZ_MBLM01000040.1"/>
</dbReference>
<dbReference type="InterPro" id="IPR019910">
    <property type="entry name" value="Lucif-like_OxRdtase_MSMEG_4879"/>
</dbReference>
<dbReference type="NCBIfam" id="TIGR03564">
    <property type="entry name" value="F420_MSMEG_4879"/>
    <property type="match status" value="1"/>
</dbReference>
<protein>
    <submittedName>
        <fullName evidence="3">LLM class F420-dependent oxidoreductase</fullName>
    </submittedName>
</protein>
<keyword evidence="1" id="KW-0560">Oxidoreductase</keyword>
<sequence length="302" mass="31723">MKIGLTGRPATVEKLVEQAKAAERDGFSSVWYDSTALGDPLAAMAVAGRETSTIELGTAVLQTYPCHPVLQANRAAAAAAAMGRPGFTLGIGPSHEPLVRGMYGLSYDHPGRNTEEYLRILGGLLRGETVTFEGSDWTARGARVPMEQPVPVLLAALGPRLLRVAGEQADGVVLFMAPARAIETHVAPRLRAAASAAGRPEPRIVTGLPVAVHDDIAEARAATAATSGVYESLPNYRRIMEIGGAQSPADAAILGDEKSVTRQLQGLLDAGATDIQVFVVPVGTDRRASRQRTMDLLASLTG</sequence>